<evidence type="ECO:0000313" key="2">
    <source>
        <dbReference type="EMBL" id="USW52481.1"/>
    </source>
</evidence>
<dbReference type="OrthoDB" id="3553147at2759"/>
<protein>
    <submittedName>
        <fullName evidence="2">Heterokaryon incompatibility</fullName>
    </submittedName>
</protein>
<dbReference type="InterPro" id="IPR052895">
    <property type="entry name" value="HetReg/Transcr_Mod"/>
</dbReference>
<reference evidence="2" key="1">
    <citation type="submission" date="2022-06" db="EMBL/GenBank/DDBJ databases">
        <title>Complete genome sequences of two strains of the flax pathogen Septoria linicola.</title>
        <authorList>
            <person name="Lapalu N."/>
            <person name="Simon A."/>
            <person name="Demenou B."/>
            <person name="Paumier D."/>
            <person name="Guillot M.-P."/>
            <person name="Gout L."/>
            <person name="Valade R."/>
        </authorList>
    </citation>
    <scope>NUCLEOTIDE SEQUENCE</scope>
    <source>
        <strain evidence="2">SE15195</strain>
    </source>
</reference>
<evidence type="ECO:0000259" key="1">
    <source>
        <dbReference type="Pfam" id="PF06985"/>
    </source>
</evidence>
<feature type="domain" description="Heterokaryon incompatibility" evidence="1">
    <location>
        <begin position="8"/>
        <end position="165"/>
    </location>
</feature>
<dbReference type="InterPro" id="IPR010730">
    <property type="entry name" value="HET"/>
</dbReference>
<name>A0A9Q9AXJ6_9PEZI</name>
<proteinExistence type="predicted"/>
<dbReference type="Proteomes" id="UP001056384">
    <property type="component" value="Chromosome 4"/>
</dbReference>
<accession>A0A9Q9AXJ6</accession>
<dbReference type="Pfam" id="PF26639">
    <property type="entry name" value="Het-6_barrel"/>
    <property type="match status" value="1"/>
</dbReference>
<dbReference type="PANTHER" id="PTHR24148:SF64">
    <property type="entry name" value="HETEROKARYON INCOMPATIBILITY DOMAIN-CONTAINING PROTEIN"/>
    <property type="match status" value="1"/>
</dbReference>
<dbReference type="EMBL" id="CP099421">
    <property type="protein sequence ID" value="USW52481.1"/>
    <property type="molecule type" value="Genomic_DNA"/>
</dbReference>
<dbReference type="Pfam" id="PF06985">
    <property type="entry name" value="HET"/>
    <property type="match status" value="1"/>
</dbReference>
<keyword evidence="3" id="KW-1185">Reference proteome</keyword>
<evidence type="ECO:0000313" key="3">
    <source>
        <dbReference type="Proteomes" id="UP001056384"/>
    </source>
</evidence>
<sequence>MSKSVAKYETVSYCWGREPGQCFMEIDGQPELVPGSAVRVLRALRHPTRSRVLWIDAICINQCDQTEKSDQVSFMCEIYRHGYNNLIWLGEAEKRHSIEVEQTLQAVLSNKRRAMENDERFRRLMRSSDSAEVQNGQYLDPGINLAPLQTLFESEWFCRLWVAQEATLAPKSVCNFGDRSVPLADALDVAVWLVYNSSMLPSALKVSRGIHAARAMWYLLDSKDDRSQDLFMAFLLAQNFQATEPRDHVYALLGLYKDQQPHRCLRGLYLRPNYNKPIGDVFRDATRAWIEDSSSLQTLKFVQPTKVIAGSPSWTLMFNVGPSGLDADPLCKLGNGFNADGSLSSPVDFKDSDTLRVLGAPIDHVNQCCPRFTKARSWANGEHARHMSMISSVIEQRREGTDWRPELGFVLTAGSRLESRSSLASDFAAFLNYSARNPTQPPVATTSVRVDKDFARANRWYTKFEQTVYGRRFFMTKRGLAGIGPLDMACNDVILVIRGSSIPLVLRPGRNACEYTLVGPCYVFGLMHGEARECEVSWLSIK</sequence>
<dbReference type="AlphaFoldDB" id="A0A9Q9AXJ6"/>
<gene>
    <name evidence="2" type="ORF">Slin15195_G058000</name>
</gene>
<dbReference type="PANTHER" id="PTHR24148">
    <property type="entry name" value="ANKYRIN REPEAT DOMAIN-CONTAINING PROTEIN 39 HOMOLOG-RELATED"/>
    <property type="match status" value="1"/>
</dbReference>
<organism evidence="2 3">
    <name type="scientific">Septoria linicola</name>
    <dbReference type="NCBI Taxonomy" id="215465"/>
    <lineage>
        <taxon>Eukaryota</taxon>
        <taxon>Fungi</taxon>
        <taxon>Dikarya</taxon>
        <taxon>Ascomycota</taxon>
        <taxon>Pezizomycotina</taxon>
        <taxon>Dothideomycetes</taxon>
        <taxon>Dothideomycetidae</taxon>
        <taxon>Mycosphaerellales</taxon>
        <taxon>Mycosphaerellaceae</taxon>
        <taxon>Septoria</taxon>
    </lineage>
</organism>